<proteinExistence type="predicted"/>
<dbReference type="EMBL" id="KV429097">
    <property type="protein sequence ID" value="KZT65927.1"/>
    <property type="molecule type" value="Genomic_DNA"/>
</dbReference>
<gene>
    <name evidence="1" type="ORF">DAEQUDRAFT_490070</name>
</gene>
<evidence type="ECO:0000313" key="1">
    <source>
        <dbReference type="EMBL" id="KZT65927.1"/>
    </source>
</evidence>
<keyword evidence="2" id="KW-1185">Reference proteome</keyword>
<dbReference type="AlphaFoldDB" id="A0A165MNT6"/>
<reference evidence="1 2" key="1">
    <citation type="journal article" date="2016" name="Mol. Biol. Evol.">
        <title>Comparative Genomics of Early-Diverging Mushroom-Forming Fungi Provides Insights into the Origins of Lignocellulose Decay Capabilities.</title>
        <authorList>
            <person name="Nagy L.G."/>
            <person name="Riley R."/>
            <person name="Tritt A."/>
            <person name="Adam C."/>
            <person name="Daum C."/>
            <person name="Floudas D."/>
            <person name="Sun H."/>
            <person name="Yadav J.S."/>
            <person name="Pangilinan J."/>
            <person name="Larsson K.H."/>
            <person name="Matsuura K."/>
            <person name="Barry K."/>
            <person name="Labutti K."/>
            <person name="Kuo R."/>
            <person name="Ohm R.A."/>
            <person name="Bhattacharya S.S."/>
            <person name="Shirouzu T."/>
            <person name="Yoshinaga Y."/>
            <person name="Martin F.M."/>
            <person name="Grigoriev I.V."/>
            <person name="Hibbett D.S."/>
        </authorList>
    </citation>
    <scope>NUCLEOTIDE SEQUENCE [LARGE SCALE GENOMIC DNA]</scope>
    <source>
        <strain evidence="1 2">L-15889</strain>
    </source>
</reference>
<protein>
    <submittedName>
        <fullName evidence="1">Uncharacterized protein</fullName>
    </submittedName>
</protein>
<sequence length="110" mass="12153">MKEMVVVEERATQCGNAALSSALRPEPVAVSTSPPCHFWPPLPVSFTCTKSHPSSCLSPPRFIENLRFNCAGWKLDYYQNKVLDPTLNCLASDHPASLDLHTCRPGVTLR</sequence>
<name>A0A165MNT6_9APHY</name>
<accession>A0A165MNT6</accession>
<evidence type="ECO:0000313" key="2">
    <source>
        <dbReference type="Proteomes" id="UP000076727"/>
    </source>
</evidence>
<organism evidence="1 2">
    <name type="scientific">Daedalea quercina L-15889</name>
    <dbReference type="NCBI Taxonomy" id="1314783"/>
    <lineage>
        <taxon>Eukaryota</taxon>
        <taxon>Fungi</taxon>
        <taxon>Dikarya</taxon>
        <taxon>Basidiomycota</taxon>
        <taxon>Agaricomycotina</taxon>
        <taxon>Agaricomycetes</taxon>
        <taxon>Polyporales</taxon>
        <taxon>Fomitopsis</taxon>
    </lineage>
</organism>
<dbReference type="Proteomes" id="UP000076727">
    <property type="component" value="Unassembled WGS sequence"/>
</dbReference>